<feature type="domain" description="ChsH2 rubredoxin-like zinc ribbon" evidence="2">
    <location>
        <begin position="38"/>
        <end position="64"/>
    </location>
</feature>
<feature type="non-terminal residue" evidence="3">
    <location>
        <position position="1"/>
    </location>
</feature>
<dbReference type="PANTHER" id="PTHR34075:SF5">
    <property type="entry name" value="BLR3430 PROTEIN"/>
    <property type="match status" value="1"/>
</dbReference>
<gene>
    <name evidence="3" type="ORF">METZ01_LOCUS68519</name>
</gene>
<dbReference type="SUPFAM" id="SSF50249">
    <property type="entry name" value="Nucleic acid-binding proteins"/>
    <property type="match status" value="1"/>
</dbReference>
<feature type="domain" description="ChsH2 C-terminal OB-fold" evidence="1">
    <location>
        <begin position="77"/>
        <end position="141"/>
    </location>
</feature>
<name>A0A381THR6_9ZZZZ</name>
<reference evidence="3" key="1">
    <citation type="submission" date="2018-05" db="EMBL/GenBank/DDBJ databases">
        <authorList>
            <person name="Lanie J.A."/>
            <person name="Ng W.-L."/>
            <person name="Kazmierczak K.M."/>
            <person name="Andrzejewski T.M."/>
            <person name="Davidsen T.M."/>
            <person name="Wayne K.J."/>
            <person name="Tettelin H."/>
            <person name="Glass J.I."/>
            <person name="Rusch D."/>
            <person name="Podicherti R."/>
            <person name="Tsui H.-C.T."/>
            <person name="Winkler M.E."/>
        </authorList>
    </citation>
    <scope>NUCLEOTIDE SEQUENCE</scope>
</reference>
<dbReference type="Pfam" id="PF01796">
    <property type="entry name" value="OB_ChsH2_C"/>
    <property type="match status" value="1"/>
</dbReference>
<dbReference type="AlphaFoldDB" id="A0A381THR6"/>
<proteinExistence type="predicted"/>
<organism evidence="3">
    <name type="scientific">marine metagenome</name>
    <dbReference type="NCBI Taxonomy" id="408172"/>
    <lineage>
        <taxon>unclassified sequences</taxon>
        <taxon>metagenomes</taxon>
        <taxon>ecological metagenomes</taxon>
    </lineage>
</organism>
<accession>A0A381THR6</accession>
<dbReference type="InterPro" id="IPR052513">
    <property type="entry name" value="Thioester_dehydratase-like"/>
</dbReference>
<dbReference type="Gene3D" id="6.10.30.10">
    <property type="match status" value="1"/>
</dbReference>
<dbReference type="EMBL" id="UINC01004618">
    <property type="protein sequence ID" value="SVA15665.1"/>
    <property type="molecule type" value="Genomic_DNA"/>
</dbReference>
<evidence type="ECO:0000313" key="3">
    <source>
        <dbReference type="EMBL" id="SVA15665.1"/>
    </source>
</evidence>
<dbReference type="Pfam" id="PF12172">
    <property type="entry name" value="zf-ChsH2"/>
    <property type="match status" value="1"/>
</dbReference>
<evidence type="ECO:0000259" key="2">
    <source>
        <dbReference type="Pfam" id="PF12172"/>
    </source>
</evidence>
<dbReference type="InterPro" id="IPR012340">
    <property type="entry name" value="NA-bd_OB-fold"/>
</dbReference>
<dbReference type="InterPro" id="IPR022002">
    <property type="entry name" value="ChsH2_Znr"/>
</dbReference>
<evidence type="ECO:0008006" key="4">
    <source>
        <dbReference type="Google" id="ProtNLM"/>
    </source>
</evidence>
<protein>
    <recommendedName>
        <fullName evidence="4">DUF35 domain-containing protein</fullName>
    </recommendedName>
</protein>
<evidence type="ECO:0000259" key="1">
    <source>
        <dbReference type="Pfam" id="PF01796"/>
    </source>
</evidence>
<dbReference type="InterPro" id="IPR002878">
    <property type="entry name" value="ChsH2_C"/>
</dbReference>
<sequence length="157" mass="17820">VSWQQLAFRIAVHSRKGAIMSEYRKPIPRPTPETRFFWDGCKEGKLLLQRCKETGKAYFPPRPFSPYTGSTDVEIFEASGKGRLYSYVINERPARGFEDDAPYAIAIVELDEGVRMMSNIVDCEQTPEALKLDMPLEVAFDAINDDIALPKFRPQGT</sequence>
<dbReference type="PANTHER" id="PTHR34075">
    <property type="entry name" value="BLR3430 PROTEIN"/>
    <property type="match status" value="1"/>
</dbReference>